<dbReference type="EMBL" id="LQIR01000011">
    <property type="protein sequence ID" value="KUI18665.1"/>
    <property type="molecule type" value="Genomic_DNA"/>
</dbReference>
<protein>
    <recommendedName>
        <fullName evidence="4">Copper resistance protein CopZ</fullName>
    </recommendedName>
</protein>
<evidence type="ECO:0000256" key="1">
    <source>
        <dbReference type="SAM" id="SignalP"/>
    </source>
</evidence>
<comment type="caution">
    <text evidence="2">The sequence shown here is derived from an EMBL/GenBank/DDBJ whole genome shotgun (WGS) entry which is preliminary data.</text>
</comment>
<accession>A0A117JKN6</accession>
<name>A0A117JKN6_9MYCO</name>
<dbReference type="Gene3D" id="2.60.40.1890">
    <property type="entry name" value="PCu(A)C copper chaperone"/>
    <property type="match status" value="1"/>
</dbReference>
<dbReference type="AlphaFoldDB" id="A0A117JKN6"/>
<dbReference type="Pfam" id="PF04314">
    <property type="entry name" value="PCuAC"/>
    <property type="match status" value="1"/>
</dbReference>
<dbReference type="PROSITE" id="PS51257">
    <property type="entry name" value="PROKAR_LIPOPROTEIN"/>
    <property type="match status" value="1"/>
</dbReference>
<evidence type="ECO:0008006" key="4">
    <source>
        <dbReference type="Google" id="ProtNLM"/>
    </source>
</evidence>
<sequence length="173" mass="17803">MSNRIYHALVLVIAAAVVAACTAHGQHDEGPMASEVTLADQWASSAETGMAAVFGTLTNVGHHDARIVSGRSDAAGRVEVHEVSADAGARTMRPKDGGLVIPAGGSHALVPGGDHLMLMDLKQPLLPGSEVTLTVEFEDGSTLPITAQVRDFAGANEDYQPATGGSAPHHDHG</sequence>
<reference evidence="2 3" key="1">
    <citation type="submission" date="2016-01" db="EMBL/GenBank/DDBJ databases">
        <authorList>
            <consortium name="TB Trials Study Group"/>
            <person name="Sutton G."/>
            <person name="Brinkac L."/>
            <person name="Sanka R."/>
            <person name="Adams M."/>
            <person name="Lau E.L."/>
            <person name="Macaden R."/>
            <person name="Grewal H.M.S."/>
        </authorList>
    </citation>
    <scope>NUCLEOTIDE SEQUENCE [LARGE SCALE GENOMIC DNA]</scope>
    <source>
        <strain evidence="2 3">IS-1744</strain>
    </source>
</reference>
<organism evidence="2 3">
    <name type="scientific">Mycobacterium lehmannii</name>
    <dbReference type="NCBI Taxonomy" id="2048550"/>
    <lineage>
        <taxon>Bacteria</taxon>
        <taxon>Bacillati</taxon>
        <taxon>Actinomycetota</taxon>
        <taxon>Actinomycetes</taxon>
        <taxon>Mycobacteriales</taxon>
        <taxon>Mycobacteriaceae</taxon>
        <taxon>Mycobacterium</taxon>
    </lineage>
</organism>
<dbReference type="InterPro" id="IPR036182">
    <property type="entry name" value="PCuAC_sf"/>
</dbReference>
<proteinExistence type="predicted"/>
<gene>
    <name evidence="2" type="ORF">AU192_18590</name>
</gene>
<dbReference type="PANTHER" id="PTHR36302">
    <property type="entry name" value="BLR7088 PROTEIN"/>
    <property type="match status" value="1"/>
</dbReference>
<dbReference type="SUPFAM" id="SSF110087">
    <property type="entry name" value="DR1885-like metal-binding protein"/>
    <property type="match status" value="1"/>
</dbReference>
<keyword evidence="1" id="KW-0732">Signal</keyword>
<keyword evidence="3" id="KW-1185">Reference proteome</keyword>
<dbReference type="InterPro" id="IPR007410">
    <property type="entry name" value="LpqE-like"/>
</dbReference>
<dbReference type="InterPro" id="IPR058248">
    <property type="entry name" value="Lxx211020-like"/>
</dbReference>
<evidence type="ECO:0000313" key="2">
    <source>
        <dbReference type="EMBL" id="KUI18665.1"/>
    </source>
</evidence>
<dbReference type="PANTHER" id="PTHR36302:SF1">
    <property type="entry name" value="COPPER CHAPERONE PCU(A)C"/>
    <property type="match status" value="1"/>
</dbReference>
<dbReference type="Proteomes" id="UP000053707">
    <property type="component" value="Unassembled WGS sequence"/>
</dbReference>
<feature type="signal peptide" evidence="1">
    <location>
        <begin position="1"/>
        <end position="19"/>
    </location>
</feature>
<feature type="chain" id="PRO_5039638530" description="Copper resistance protein CopZ" evidence="1">
    <location>
        <begin position="20"/>
        <end position="173"/>
    </location>
</feature>
<evidence type="ECO:0000313" key="3">
    <source>
        <dbReference type="Proteomes" id="UP000053707"/>
    </source>
</evidence>